<organism evidence="3 4">
    <name type="scientific">Campylobacter jejuni subsp. jejuni serotype O:2 (strain ATCC 700819 / NCTC 11168)</name>
    <dbReference type="NCBI Taxonomy" id="192222"/>
    <lineage>
        <taxon>Bacteria</taxon>
        <taxon>Pseudomonadati</taxon>
        <taxon>Campylobacterota</taxon>
        <taxon>Epsilonproteobacteria</taxon>
        <taxon>Campylobacterales</taxon>
        <taxon>Campylobacteraceae</taxon>
        <taxon>Campylobacter</taxon>
    </lineage>
</organism>
<keyword evidence="4" id="KW-1185">Reference proteome</keyword>
<dbReference type="Proteomes" id="UP000000799">
    <property type="component" value="Chromosome"/>
</dbReference>
<evidence type="ECO:0000256" key="1">
    <source>
        <dbReference type="ARBA" id="ARBA00023002"/>
    </source>
</evidence>
<dbReference type="SUPFAM" id="SSF53720">
    <property type="entry name" value="ALDH-like"/>
    <property type="match status" value="1"/>
</dbReference>
<gene>
    <name evidence="3" type="primary">ald'</name>
    <name evidence="3" type="ordered locus">Cj0489</name>
</gene>
<dbReference type="GO" id="GO:0008911">
    <property type="term" value="F:lactaldehyde dehydrogenase (NAD+) activity"/>
    <property type="evidence" value="ECO:0007669"/>
    <property type="project" value="UniProtKB-EC"/>
</dbReference>
<dbReference type="PANTHER" id="PTHR11699">
    <property type="entry name" value="ALDEHYDE DEHYDROGENASE-RELATED"/>
    <property type="match status" value="1"/>
</dbReference>
<dbReference type="PaxDb" id="192222-Cj0489"/>
<dbReference type="EMBL" id="AL111168">
    <property type="protein sequence ID" value="CAL34637.1"/>
    <property type="molecule type" value="Genomic_DNA"/>
</dbReference>
<dbReference type="Gene3D" id="3.40.605.10">
    <property type="entry name" value="Aldehyde Dehydrogenase, Chain A, domain 1"/>
    <property type="match status" value="1"/>
</dbReference>
<dbReference type="STRING" id="192222.Cj0489"/>
<dbReference type="HOGENOM" id="CLU_2697691_0_0_7"/>
<protein>
    <submittedName>
        <fullName evidence="3">Aldehyde dehydrogenase N-terminus</fullName>
        <ecNumber evidence="3">1.2.1.22</ecNumber>
    </submittedName>
</protein>
<dbReference type="AlphaFoldDB" id="Q0PB24"/>
<dbReference type="InterPro" id="IPR016162">
    <property type="entry name" value="Ald_DH_N"/>
</dbReference>
<sequence length="73" mass="8153">MTTYLNYIDGKFIPHNGEFIEVLNPATKEVISRVASASLEDTKRAIEAAKKAQKVWEAKPAIERANHLKEIAS</sequence>
<dbReference type="EC" id="1.2.1.22" evidence="3"/>
<keyword evidence="1 3" id="KW-0560">Oxidoreductase</keyword>
<dbReference type="EnsemblBacteria" id="CAL34637">
    <property type="protein sequence ID" value="CAL34637"/>
    <property type="gene ID" value="Cj0489"/>
</dbReference>
<name>Q0PB24_CAMJE</name>
<reference evidence="3 4" key="1">
    <citation type="journal article" date="2000" name="Nature">
        <title>The genome sequence of the food-borne pathogen Campylobacter jejuni reveals hypervariable sequences.</title>
        <authorList>
            <person name="Parkhill J."/>
            <person name="Wren B.W."/>
            <person name="Mungall K."/>
            <person name="Ketley J.M."/>
            <person name="Churcher C."/>
            <person name="Basham D."/>
            <person name="Chillingworth T."/>
            <person name="Davies R.M."/>
            <person name="Feltwell T."/>
            <person name="Holroyd S."/>
            <person name="Jagels K."/>
            <person name="Karlyshev A."/>
            <person name="Moule S."/>
            <person name="Pallen M.J."/>
            <person name="Penn C.W."/>
            <person name="Quail M."/>
            <person name="Rajandream M.A."/>
            <person name="Rutherford K.M."/>
            <person name="VanVliet A."/>
            <person name="Whitehead S."/>
            <person name="Barrell B.G."/>
        </authorList>
    </citation>
    <scope>NUCLEOTIDE SEQUENCE [LARGE SCALE GENOMIC DNA]</scope>
    <source>
        <strain evidence="4">ATCC 700819 / NCTC 11168</strain>
    </source>
</reference>
<dbReference type="IntAct" id="Q0PB24">
    <property type="interactions" value="8"/>
</dbReference>
<dbReference type="eggNOG" id="COG1012">
    <property type="taxonomic scope" value="Bacteria"/>
</dbReference>
<feature type="domain" description="Aldehyde dehydrogenase" evidence="2">
    <location>
        <begin position="14"/>
        <end position="72"/>
    </location>
</feature>
<evidence type="ECO:0000259" key="2">
    <source>
        <dbReference type="Pfam" id="PF00171"/>
    </source>
</evidence>
<dbReference type="InterPro" id="IPR015590">
    <property type="entry name" value="Aldehyde_DH_dom"/>
</dbReference>
<dbReference type="Pfam" id="PF00171">
    <property type="entry name" value="Aldedh"/>
    <property type="match status" value="1"/>
</dbReference>
<evidence type="ECO:0000313" key="3">
    <source>
        <dbReference type="EMBL" id="CAL34637.1"/>
    </source>
</evidence>
<proteinExistence type="predicted"/>
<evidence type="ECO:0000313" key="4">
    <source>
        <dbReference type="Proteomes" id="UP000000799"/>
    </source>
</evidence>
<dbReference type="PIR" id="D81394">
    <property type="entry name" value="D81394"/>
</dbReference>
<accession>Q0PB24</accession>
<dbReference type="InterPro" id="IPR016161">
    <property type="entry name" value="Ald_DH/histidinol_DH"/>
</dbReference>